<dbReference type="InterPro" id="IPR023312">
    <property type="entry name" value="Put_nitroreductase_C_bac"/>
</dbReference>
<dbReference type="Pfam" id="PF00881">
    <property type="entry name" value="Nitroreductase"/>
    <property type="match status" value="1"/>
</dbReference>
<dbReference type="InterPro" id="IPR029479">
    <property type="entry name" value="Nitroreductase"/>
</dbReference>
<comment type="similarity">
    <text evidence="1">Belongs to the nitroreductase family.</text>
</comment>
<dbReference type="InterPro" id="IPR000415">
    <property type="entry name" value="Nitroreductase-like"/>
</dbReference>
<accession>A0A2L2XBE2</accession>
<evidence type="ECO:0000256" key="2">
    <source>
        <dbReference type="ARBA" id="ARBA00023002"/>
    </source>
</evidence>
<evidence type="ECO:0000313" key="4">
    <source>
        <dbReference type="EMBL" id="GBF33392.1"/>
    </source>
</evidence>
<feature type="domain" description="Nitroreductase" evidence="3">
    <location>
        <begin position="28"/>
        <end position="168"/>
    </location>
</feature>
<dbReference type="CDD" id="cd02062">
    <property type="entry name" value="Nitro_FMN_reductase"/>
    <property type="match status" value="1"/>
</dbReference>
<comment type="caution">
    <text evidence="4">The sequence shown here is derived from an EMBL/GenBank/DDBJ whole genome shotgun (WGS) entry which is preliminary data.</text>
</comment>
<sequence length="207" mass="23408">MSELFRENKINKEKEIPSMLMELVGKNRSYRRFYQEEPVEGATLRELVNLARLSASAANLQPLKYILSCREESNSKIFSTLKWAAYLKDWEGPREGERPPAYIVMLGDTAIGGFQQVDAGIACQSILLGAAEIGLGGCIIASVNREQLRKSLDIPGQYEILYVIALGKPLETVVIETAKDDIRYWRDEKGVHHVPKRRLEEIIIQMA</sequence>
<evidence type="ECO:0000313" key="5">
    <source>
        <dbReference type="Proteomes" id="UP000239549"/>
    </source>
</evidence>
<proteinExistence type="inferred from homology"/>
<dbReference type="Gene3D" id="2.20.180.10">
    <property type="entry name" value="putative fmn-dependent nitroreductase like domains"/>
    <property type="match status" value="1"/>
</dbReference>
<name>A0A2L2XBE2_9FIRM</name>
<dbReference type="Proteomes" id="UP000239549">
    <property type="component" value="Unassembled WGS sequence"/>
</dbReference>
<dbReference type="PANTHER" id="PTHR43673">
    <property type="entry name" value="NAD(P)H NITROREDUCTASE YDGI-RELATED"/>
    <property type="match status" value="1"/>
</dbReference>
<dbReference type="PANTHER" id="PTHR43673:SF10">
    <property type="entry name" value="NADH DEHYDROGENASE_NAD(P)H NITROREDUCTASE XCC3605-RELATED"/>
    <property type="match status" value="1"/>
</dbReference>
<dbReference type="Gene3D" id="3.40.109.10">
    <property type="entry name" value="NADH Oxidase"/>
    <property type="match status" value="1"/>
</dbReference>
<gene>
    <name evidence="4" type="ORF">DCCM_2493</name>
</gene>
<dbReference type="SUPFAM" id="SSF55469">
    <property type="entry name" value="FMN-dependent nitroreductase-like"/>
    <property type="match status" value="1"/>
</dbReference>
<protein>
    <submittedName>
        <fullName evidence="4">Nitroreductase family protein</fullName>
    </submittedName>
</protein>
<dbReference type="AlphaFoldDB" id="A0A2L2XBE2"/>
<reference evidence="5" key="1">
    <citation type="submission" date="2018-02" db="EMBL/GenBank/DDBJ databases">
        <title>Genome sequence of Desulfocucumis palustris strain NAW-5.</title>
        <authorList>
            <person name="Watanabe M."/>
            <person name="Kojima H."/>
            <person name="Fukui M."/>
        </authorList>
    </citation>
    <scope>NUCLEOTIDE SEQUENCE [LARGE SCALE GENOMIC DNA]</scope>
    <source>
        <strain evidence="5">NAW-5</strain>
    </source>
</reference>
<evidence type="ECO:0000256" key="1">
    <source>
        <dbReference type="ARBA" id="ARBA00007118"/>
    </source>
</evidence>
<evidence type="ECO:0000259" key="3">
    <source>
        <dbReference type="Pfam" id="PF00881"/>
    </source>
</evidence>
<dbReference type="GO" id="GO:0016491">
    <property type="term" value="F:oxidoreductase activity"/>
    <property type="evidence" value="ECO:0007669"/>
    <property type="project" value="UniProtKB-KW"/>
</dbReference>
<dbReference type="EMBL" id="BFAV01000098">
    <property type="protein sequence ID" value="GBF33392.1"/>
    <property type="molecule type" value="Genomic_DNA"/>
</dbReference>
<keyword evidence="5" id="KW-1185">Reference proteome</keyword>
<keyword evidence="2" id="KW-0560">Oxidoreductase</keyword>
<organism evidence="4 5">
    <name type="scientific">Desulfocucumis palustris</name>
    <dbReference type="NCBI Taxonomy" id="1898651"/>
    <lineage>
        <taxon>Bacteria</taxon>
        <taxon>Bacillati</taxon>
        <taxon>Bacillota</taxon>
        <taxon>Clostridia</taxon>
        <taxon>Eubacteriales</taxon>
        <taxon>Desulfocucumaceae</taxon>
        <taxon>Desulfocucumis</taxon>
    </lineage>
</organism>